<dbReference type="PROSITE" id="PS51354">
    <property type="entry name" value="GLUTAREDOXIN_2"/>
    <property type="match status" value="1"/>
</dbReference>
<evidence type="ECO:0000256" key="2">
    <source>
        <dbReference type="SAM" id="SignalP"/>
    </source>
</evidence>
<dbReference type="EMBL" id="QKOE01000005">
    <property type="protein sequence ID" value="PZA16799.1"/>
    <property type="molecule type" value="Genomic_DNA"/>
</dbReference>
<evidence type="ECO:0000259" key="4">
    <source>
        <dbReference type="Pfam" id="PF13511"/>
    </source>
</evidence>
<dbReference type="Pfam" id="PF00462">
    <property type="entry name" value="Glutaredoxin"/>
    <property type="match status" value="1"/>
</dbReference>
<feature type="chain" id="PRO_5016452797" description="Glutaredoxin family protein" evidence="2">
    <location>
        <begin position="22"/>
        <end position="160"/>
    </location>
</feature>
<evidence type="ECO:0008006" key="7">
    <source>
        <dbReference type="Google" id="ProtNLM"/>
    </source>
</evidence>
<organism evidence="5 6">
    <name type="scientific">Parazoarcus communis SWub3 = DSM 12120</name>
    <dbReference type="NCBI Taxonomy" id="1121029"/>
    <lineage>
        <taxon>Bacteria</taxon>
        <taxon>Pseudomonadati</taxon>
        <taxon>Pseudomonadota</taxon>
        <taxon>Betaproteobacteria</taxon>
        <taxon>Rhodocyclales</taxon>
        <taxon>Zoogloeaceae</taxon>
        <taxon>Parazoarcus</taxon>
    </lineage>
</organism>
<keyword evidence="2" id="KW-0732">Signal</keyword>
<feature type="domain" description="Glutaredoxin" evidence="3">
    <location>
        <begin position="75"/>
        <end position="132"/>
    </location>
</feature>
<evidence type="ECO:0000256" key="1">
    <source>
        <dbReference type="SAM" id="MobiDB-lite"/>
    </source>
</evidence>
<dbReference type="CDD" id="cd02976">
    <property type="entry name" value="NrdH"/>
    <property type="match status" value="1"/>
</dbReference>
<gene>
    <name evidence="5" type="ORF">DNK49_09065</name>
</gene>
<dbReference type="InterPro" id="IPR025392">
    <property type="entry name" value="DUF4124"/>
</dbReference>
<dbReference type="SUPFAM" id="SSF52833">
    <property type="entry name" value="Thioredoxin-like"/>
    <property type="match status" value="1"/>
</dbReference>
<comment type="caution">
    <text evidence="5">The sequence shown here is derived from an EMBL/GenBank/DDBJ whole genome shotgun (WGS) entry which is preliminary data.</text>
</comment>
<evidence type="ECO:0000313" key="6">
    <source>
        <dbReference type="Proteomes" id="UP000248259"/>
    </source>
</evidence>
<dbReference type="AlphaFoldDB" id="A0A323UW95"/>
<dbReference type="InterPro" id="IPR002109">
    <property type="entry name" value="Glutaredoxin"/>
</dbReference>
<feature type="domain" description="DUF4124" evidence="4">
    <location>
        <begin position="11"/>
        <end position="47"/>
    </location>
</feature>
<feature type="signal peptide" evidence="2">
    <location>
        <begin position="1"/>
        <end position="21"/>
    </location>
</feature>
<protein>
    <recommendedName>
        <fullName evidence="7">Glutaredoxin family protein</fullName>
    </recommendedName>
</protein>
<evidence type="ECO:0000259" key="3">
    <source>
        <dbReference type="Pfam" id="PF00462"/>
    </source>
</evidence>
<feature type="region of interest" description="Disordered" evidence="1">
    <location>
        <begin position="35"/>
        <end position="61"/>
    </location>
</feature>
<dbReference type="Proteomes" id="UP000248259">
    <property type="component" value="Unassembled WGS sequence"/>
</dbReference>
<dbReference type="Gene3D" id="3.40.30.10">
    <property type="entry name" value="Glutaredoxin"/>
    <property type="match status" value="1"/>
</dbReference>
<accession>A0A323UW95</accession>
<proteinExistence type="predicted"/>
<dbReference type="InterPro" id="IPR036249">
    <property type="entry name" value="Thioredoxin-like_sf"/>
</dbReference>
<reference evidence="5 6" key="1">
    <citation type="submission" date="2018-06" db="EMBL/GenBank/DDBJ databases">
        <title>Azoarcus communis strain SWub3 genome.</title>
        <authorList>
            <person name="Zorraquino Salvo V."/>
            <person name="Toubiana D."/>
            <person name="Blumwald E."/>
        </authorList>
    </citation>
    <scope>NUCLEOTIDE SEQUENCE [LARGE SCALE GENOMIC DNA]</scope>
    <source>
        <strain evidence="5 6">SWub3</strain>
    </source>
</reference>
<keyword evidence="6" id="KW-1185">Reference proteome</keyword>
<dbReference type="RefSeq" id="WP_110524025.1">
    <property type="nucleotide sequence ID" value="NZ_QKOE01000005.1"/>
</dbReference>
<dbReference type="Pfam" id="PF13511">
    <property type="entry name" value="DUF4124"/>
    <property type="match status" value="1"/>
</dbReference>
<name>A0A323UW95_9RHOO</name>
<evidence type="ECO:0000313" key="5">
    <source>
        <dbReference type="EMBL" id="PZA16799.1"/>
    </source>
</evidence>
<dbReference type="OrthoDB" id="8794394at2"/>
<sequence length="160" mass="17905">MKTPALLLSLLMLASAGMVSAQTTYRWVDERGQVHFSDQPPPASARQAEERRYSGSRADTVPSYTERKLTEDFPVTLYTADSCEDICVQARSLLDKRGISYTEIKLVTEEDLEKYRAIFGSPEEVPALTVGSQPFKGFGPESWNRLLDTAGYPRTLPPRN</sequence>